<feature type="transmembrane region" description="Helical" evidence="1">
    <location>
        <begin position="20"/>
        <end position="53"/>
    </location>
</feature>
<reference evidence="2 3" key="1">
    <citation type="journal article" date="2012" name="Genet. Res. Int.">
        <title>Sequence Analysis of Inducible Prophage phIS3501 Integrated into the Haemolysin II Gene of Bacillus thuringiensis var israelensis ATCC35646.</title>
        <authorList>
            <person name="Moumen B."/>
            <person name="Nguen-The C."/>
            <person name="Sorokin A."/>
        </authorList>
    </citation>
    <scope>NUCLEOTIDE SEQUENCE [LARGE SCALE GENOMIC DNA]</scope>
</reference>
<organism evidence="2 3">
    <name type="scientific">Bacillus phage phIS3501</name>
    <dbReference type="NCBI Taxonomy" id="1124578"/>
    <lineage>
        <taxon>Viruses</taxon>
        <taxon>Duplodnaviria</taxon>
        <taxon>Heunggongvirae</taxon>
        <taxon>Uroviricota</taxon>
        <taxon>Caudoviricetes</taxon>
        <taxon>Camtrevirus</taxon>
        <taxon>Camtrevirus S3501</taxon>
    </lineage>
</organism>
<feature type="transmembrane region" description="Helical" evidence="1">
    <location>
        <begin position="65"/>
        <end position="89"/>
    </location>
</feature>
<dbReference type="KEGG" id="vg:14008152"/>
<dbReference type="RefSeq" id="YP_007004337.1">
    <property type="nucleotide sequence ID" value="NC_019502.1"/>
</dbReference>
<evidence type="ECO:0000313" key="3">
    <source>
        <dbReference type="Proteomes" id="UP000007858"/>
    </source>
</evidence>
<dbReference type="Proteomes" id="UP000007858">
    <property type="component" value="Segment"/>
</dbReference>
<keyword evidence="1" id="KW-1133">Transmembrane helix</keyword>
<keyword evidence="3" id="KW-1185">Reference proteome</keyword>
<dbReference type="GeneID" id="14008152"/>
<gene>
    <name evidence="2" type="ORF">phIS3501_007</name>
</gene>
<accession>H0UST8</accession>
<sequence>MKTCFPLSFCYHLLSVTLRILFFLLVIISHVIISFIFIFLIPIAIVIILNFTFFHIHFLRHFLPISFLSCFNLFFISCSPGSHVSLFCFSSR</sequence>
<evidence type="ECO:0000256" key="1">
    <source>
        <dbReference type="SAM" id="Phobius"/>
    </source>
</evidence>
<dbReference type="EMBL" id="JQ062992">
    <property type="protein sequence ID" value="AEV89271.1"/>
    <property type="molecule type" value="Genomic_DNA"/>
</dbReference>
<keyword evidence="1" id="KW-0812">Transmembrane</keyword>
<protein>
    <submittedName>
        <fullName evidence="2">PspC domain protein</fullName>
    </submittedName>
</protein>
<proteinExistence type="predicted"/>
<keyword evidence="1" id="KW-0472">Membrane</keyword>
<name>H0UST8_9CAUD</name>
<evidence type="ECO:0000313" key="2">
    <source>
        <dbReference type="EMBL" id="AEV89271.1"/>
    </source>
</evidence>